<evidence type="ECO:0000313" key="3">
    <source>
        <dbReference type="Proteomes" id="UP001212841"/>
    </source>
</evidence>
<dbReference type="Pfam" id="PF00383">
    <property type="entry name" value="dCMP_cyt_deam_1"/>
    <property type="match status" value="1"/>
</dbReference>
<dbReference type="Proteomes" id="UP001212841">
    <property type="component" value="Unassembled WGS sequence"/>
</dbReference>
<dbReference type="GO" id="GO:0003824">
    <property type="term" value="F:catalytic activity"/>
    <property type="evidence" value="ECO:0007669"/>
    <property type="project" value="InterPro"/>
</dbReference>
<dbReference type="Gene3D" id="3.40.140.10">
    <property type="entry name" value="Cytidine Deaminase, domain 2"/>
    <property type="match status" value="1"/>
</dbReference>
<evidence type="ECO:0000313" key="2">
    <source>
        <dbReference type="EMBL" id="KAJ3054329.1"/>
    </source>
</evidence>
<dbReference type="PROSITE" id="PS51747">
    <property type="entry name" value="CYT_DCMP_DEAMINASES_2"/>
    <property type="match status" value="1"/>
</dbReference>
<protein>
    <recommendedName>
        <fullName evidence="1">CMP/dCMP-type deaminase domain-containing protein</fullName>
    </recommendedName>
</protein>
<dbReference type="GO" id="GO:0006139">
    <property type="term" value="P:nucleobase-containing compound metabolic process"/>
    <property type="evidence" value="ECO:0007669"/>
    <property type="project" value="UniProtKB-ARBA"/>
</dbReference>
<name>A0AAD5SFQ4_9FUNG</name>
<gene>
    <name evidence="2" type="ORF">HK097_002052</name>
</gene>
<organism evidence="2 3">
    <name type="scientific">Rhizophlyctis rosea</name>
    <dbReference type="NCBI Taxonomy" id="64517"/>
    <lineage>
        <taxon>Eukaryota</taxon>
        <taxon>Fungi</taxon>
        <taxon>Fungi incertae sedis</taxon>
        <taxon>Chytridiomycota</taxon>
        <taxon>Chytridiomycota incertae sedis</taxon>
        <taxon>Chytridiomycetes</taxon>
        <taxon>Rhizophlyctidales</taxon>
        <taxon>Rhizophlyctidaceae</taxon>
        <taxon>Rhizophlyctis</taxon>
    </lineage>
</organism>
<reference evidence="2" key="1">
    <citation type="submission" date="2020-05" db="EMBL/GenBank/DDBJ databases">
        <title>Phylogenomic resolution of chytrid fungi.</title>
        <authorList>
            <person name="Stajich J.E."/>
            <person name="Amses K."/>
            <person name="Simmons R."/>
            <person name="Seto K."/>
            <person name="Myers J."/>
            <person name="Bonds A."/>
            <person name="Quandt C.A."/>
            <person name="Barry K."/>
            <person name="Liu P."/>
            <person name="Grigoriev I."/>
            <person name="Longcore J.E."/>
            <person name="James T.Y."/>
        </authorList>
    </citation>
    <scope>NUCLEOTIDE SEQUENCE</scope>
    <source>
        <strain evidence="2">JEL0318</strain>
    </source>
</reference>
<evidence type="ECO:0000259" key="1">
    <source>
        <dbReference type="PROSITE" id="PS51747"/>
    </source>
</evidence>
<comment type="caution">
    <text evidence="2">The sequence shown here is derived from an EMBL/GenBank/DDBJ whole genome shotgun (WGS) entry which is preliminary data.</text>
</comment>
<feature type="domain" description="CMP/dCMP-type deaminase" evidence="1">
    <location>
        <begin position="1"/>
        <end position="93"/>
    </location>
</feature>
<dbReference type="AlphaFoldDB" id="A0AAD5SFQ4"/>
<dbReference type="InterPro" id="IPR002125">
    <property type="entry name" value="CMP_dCMP_dom"/>
</dbReference>
<keyword evidence="3" id="KW-1185">Reference proteome</keyword>
<accession>A0AAD5SFQ4</accession>
<proteinExistence type="predicted"/>
<sequence length="93" mass="10076">MRHEPFIRHVNTLAAKARSQGENPFAALVADAYGYIILETLDGAVGQEDPTAHAETLAVRELAKHHQDLLDSDADLTLYTSTEEPYSGPASNA</sequence>
<dbReference type="InterPro" id="IPR016193">
    <property type="entry name" value="Cytidine_deaminase-like"/>
</dbReference>
<dbReference type="EMBL" id="JADGJD010000143">
    <property type="protein sequence ID" value="KAJ3054329.1"/>
    <property type="molecule type" value="Genomic_DNA"/>
</dbReference>
<dbReference type="SUPFAM" id="SSF53927">
    <property type="entry name" value="Cytidine deaminase-like"/>
    <property type="match status" value="1"/>
</dbReference>